<evidence type="ECO:0000313" key="1">
    <source>
        <dbReference type="EMBL" id="KAF8785713.1"/>
    </source>
</evidence>
<dbReference type="EMBL" id="JABXBU010000030">
    <property type="protein sequence ID" value="KAF8785713.1"/>
    <property type="molecule type" value="Genomic_DNA"/>
</dbReference>
<reference evidence="1" key="2">
    <citation type="submission" date="2020-06" db="EMBL/GenBank/DDBJ databases">
        <authorList>
            <person name="Sheffer M."/>
        </authorList>
    </citation>
    <scope>NUCLEOTIDE SEQUENCE</scope>
</reference>
<reference evidence="1" key="1">
    <citation type="journal article" date="2020" name="bioRxiv">
        <title>Chromosome-level reference genome of the European wasp spider Argiope bruennichi: a resource for studies on range expansion and evolutionary adaptation.</title>
        <authorList>
            <person name="Sheffer M.M."/>
            <person name="Hoppe A."/>
            <person name="Krehenwinkel H."/>
            <person name="Uhl G."/>
            <person name="Kuss A.W."/>
            <person name="Jensen L."/>
            <person name="Jensen C."/>
            <person name="Gillespie R.G."/>
            <person name="Hoff K.J."/>
            <person name="Prost S."/>
        </authorList>
    </citation>
    <scope>NUCLEOTIDE SEQUENCE</scope>
</reference>
<accession>A0A8T0F9P9</accession>
<sequence length="78" mass="9049">MKAAMCIKLSLRNIAENFMTYYHLTENDDVHSPDSASPGVMSYDRRPDKWTFFLSSVQYKTFGESVEMWLTDTKDRSG</sequence>
<comment type="caution">
    <text evidence="1">The sequence shown here is derived from an EMBL/GenBank/DDBJ whole genome shotgun (WGS) entry which is preliminary data.</text>
</comment>
<name>A0A8T0F9P9_ARGBR</name>
<evidence type="ECO:0000313" key="2">
    <source>
        <dbReference type="Proteomes" id="UP000807504"/>
    </source>
</evidence>
<gene>
    <name evidence="1" type="ORF">HNY73_011226</name>
</gene>
<dbReference type="Proteomes" id="UP000807504">
    <property type="component" value="Unassembled WGS sequence"/>
</dbReference>
<protein>
    <submittedName>
        <fullName evidence="1">Uncharacterized protein</fullName>
    </submittedName>
</protein>
<organism evidence="1 2">
    <name type="scientific">Argiope bruennichi</name>
    <name type="common">Wasp spider</name>
    <name type="synonym">Aranea bruennichi</name>
    <dbReference type="NCBI Taxonomy" id="94029"/>
    <lineage>
        <taxon>Eukaryota</taxon>
        <taxon>Metazoa</taxon>
        <taxon>Ecdysozoa</taxon>
        <taxon>Arthropoda</taxon>
        <taxon>Chelicerata</taxon>
        <taxon>Arachnida</taxon>
        <taxon>Araneae</taxon>
        <taxon>Araneomorphae</taxon>
        <taxon>Entelegynae</taxon>
        <taxon>Araneoidea</taxon>
        <taxon>Araneidae</taxon>
        <taxon>Argiope</taxon>
    </lineage>
</organism>
<dbReference type="AlphaFoldDB" id="A0A8T0F9P9"/>
<proteinExistence type="predicted"/>
<keyword evidence="2" id="KW-1185">Reference proteome</keyword>